<feature type="signal peptide" evidence="1">
    <location>
        <begin position="1"/>
        <end position="31"/>
    </location>
</feature>
<protein>
    <submittedName>
        <fullName evidence="2">Uncharacterized protein</fullName>
    </submittedName>
</protein>
<organism evidence="2 3">
    <name type="scientific">Lentinula lateritia</name>
    <dbReference type="NCBI Taxonomy" id="40482"/>
    <lineage>
        <taxon>Eukaryota</taxon>
        <taxon>Fungi</taxon>
        <taxon>Dikarya</taxon>
        <taxon>Basidiomycota</taxon>
        <taxon>Agaricomycotina</taxon>
        <taxon>Agaricomycetes</taxon>
        <taxon>Agaricomycetidae</taxon>
        <taxon>Agaricales</taxon>
        <taxon>Marasmiineae</taxon>
        <taxon>Omphalotaceae</taxon>
        <taxon>Lentinula</taxon>
    </lineage>
</organism>
<reference evidence="2" key="1">
    <citation type="submission" date="2022-08" db="EMBL/GenBank/DDBJ databases">
        <authorList>
            <consortium name="DOE Joint Genome Institute"/>
            <person name="Min B."/>
            <person name="Riley R."/>
            <person name="Sierra-Patev S."/>
            <person name="Naranjo-Ortiz M."/>
            <person name="Looney B."/>
            <person name="Konkel Z."/>
            <person name="Slot J.C."/>
            <person name="Sakamoto Y."/>
            <person name="Steenwyk J.L."/>
            <person name="Rokas A."/>
            <person name="Carro J."/>
            <person name="Camarero S."/>
            <person name="Ferreira P."/>
            <person name="Molpeceres G."/>
            <person name="Ruiz-Duenas F.J."/>
            <person name="Serrano A."/>
            <person name="Henrissat B."/>
            <person name="Drula E."/>
            <person name="Hughes K.W."/>
            <person name="Mata J.L."/>
            <person name="Ishikawa N.K."/>
            <person name="Vargas-Isla R."/>
            <person name="Ushijima S."/>
            <person name="Smith C.A."/>
            <person name="Ahrendt S."/>
            <person name="Andreopoulos W."/>
            <person name="He G."/>
            <person name="Labutti K."/>
            <person name="Lipzen A."/>
            <person name="Ng V."/>
            <person name="Sandor L."/>
            <person name="Barry K."/>
            <person name="Martinez A.T."/>
            <person name="Xiao Y."/>
            <person name="Gibbons J.G."/>
            <person name="Terashima K."/>
            <person name="Hibbett D.S."/>
            <person name="Grigoriev I.V."/>
        </authorList>
    </citation>
    <scope>NUCLEOTIDE SEQUENCE</scope>
    <source>
        <strain evidence="2">Sp2 HRB7682 ss15</strain>
    </source>
</reference>
<sequence>MQLSFSSLSRSHTMCLLLIVIVFLTANLVTGSPIPGDLSFRHDVRTGYYRKSKVDIELDHDETRGWVRPSSVCFPDIQLVCMRTDCFGRLMNAQVLHVTKLRIRGDKPDRSYFNEQKDLSVNWKILEQWHHDRFATLWDFLKNISEIQKAIKDKTGEEIEVHDDMAYIHLILTYLTMENIIIDRFLRQSPHIGKLPAGGSIV</sequence>
<dbReference type="EMBL" id="JANVFS010000034">
    <property type="protein sequence ID" value="KAJ4469773.1"/>
    <property type="molecule type" value="Genomic_DNA"/>
</dbReference>
<proteinExistence type="predicted"/>
<evidence type="ECO:0000313" key="3">
    <source>
        <dbReference type="Proteomes" id="UP001150238"/>
    </source>
</evidence>
<comment type="caution">
    <text evidence="2">The sequence shown here is derived from an EMBL/GenBank/DDBJ whole genome shotgun (WGS) entry which is preliminary data.</text>
</comment>
<evidence type="ECO:0000313" key="2">
    <source>
        <dbReference type="EMBL" id="KAJ4469773.1"/>
    </source>
</evidence>
<dbReference type="Proteomes" id="UP001150238">
    <property type="component" value="Unassembled WGS sequence"/>
</dbReference>
<name>A0A9W9DGR6_9AGAR</name>
<feature type="chain" id="PRO_5040856056" evidence="1">
    <location>
        <begin position="32"/>
        <end position="202"/>
    </location>
</feature>
<reference evidence="2" key="2">
    <citation type="journal article" date="2023" name="Proc. Natl. Acad. Sci. U.S.A.">
        <title>A global phylogenomic analysis of the shiitake genus Lentinula.</title>
        <authorList>
            <person name="Sierra-Patev S."/>
            <person name="Min B."/>
            <person name="Naranjo-Ortiz M."/>
            <person name="Looney B."/>
            <person name="Konkel Z."/>
            <person name="Slot J.C."/>
            <person name="Sakamoto Y."/>
            <person name="Steenwyk J.L."/>
            <person name="Rokas A."/>
            <person name="Carro J."/>
            <person name="Camarero S."/>
            <person name="Ferreira P."/>
            <person name="Molpeceres G."/>
            <person name="Ruiz-Duenas F.J."/>
            <person name="Serrano A."/>
            <person name="Henrissat B."/>
            <person name="Drula E."/>
            <person name="Hughes K.W."/>
            <person name="Mata J.L."/>
            <person name="Ishikawa N.K."/>
            <person name="Vargas-Isla R."/>
            <person name="Ushijima S."/>
            <person name="Smith C.A."/>
            <person name="Donoghue J."/>
            <person name="Ahrendt S."/>
            <person name="Andreopoulos W."/>
            <person name="He G."/>
            <person name="LaButti K."/>
            <person name="Lipzen A."/>
            <person name="Ng V."/>
            <person name="Riley R."/>
            <person name="Sandor L."/>
            <person name="Barry K."/>
            <person name="Martinez A.T."/>
            <person name="Xiao Y."/>
            <person name="Gibbons J.G."/>
            <person name="Terashima K."/>
            <person name="Grigoriev I.V."/>
            <person name="Hibbett D."/>
        </authorList>
    </citation>
    <scope>NUCLEOTIDE SEQUENCE</scope>
    <source>
        <strain evidence="2">Sp2 HRB7682 ss15</strain>
    </source>
</reference>
<accession>A0A9W9DGR6</accession>
<evidence type="ECO:0000256" key="1">
    <source>
        <dbReference type="SAM" id="SignalP"/>
    </source>
</evidence>
<keyword evidence="1" id="KW-0732">Signal</keyword>
<gene>
    <name evidence="2" type="ORF">C8J55DRAFT_523780</name>
</gene>
<dbReference type="AlphaFoldDB" id="A0A9W9DGR6"/>